<evidence type="ECO:0000313" key="3">
    <source>
        <dbReference type="Proteomes" id="UP001280121"/>
    </source>
</evidence>
<keyword evidence="3" id="KW-1185">Reference proteome</keyword>
<dbReference type="Proteomes" id="UP001280121">
    <property type="component" value="Unassembled WGS sequence"/>
</dbReference>
<reference evidence="2" key="1">
    <citation type="journal article" date="2023" name="Plant J.">
        <title>Genome sequences and population genomics provide insights into the demographic history, inbreeding, and mutation load of two 'living fossil' tree species of Dipteronia.</title>
        <authorList>
            <person name="Feng Y."/>
            <person name="Comes H.P."/>
            <person name="Chen J."/>
            <person name="Zhu S."/>
            <person name="Lu R."/>
            <person name="Zhang X."/>
            <person name="Li P."/>
            <person name="Qiu J."/>
            <person name="Olsen K.M."/>
            <person name="Qiu Y."/>
        </authorList>
    </citation>
    <scope>NUCLEOTIDE SEQUENCE</scope>
    <source>
        <strain evidence="2">KIB01</strain>
    </source>
</reference>
<organism evidence="2 3">
    <name type="scientific">Dipteronia dyeriana</name>
    <dbReference type="NCBI Taxonomy" id="168575"/>
    <lineage>
        <taxon>Eukaryota</taxon>
        <taxon>Viridiplantae</taxon>
        <taxon>Streptophyta</taxon>
        <taxon>Embryophyta</taxon>
        <taxon>Tracheophyta</taxon>
        <taxon>Spermatophyta</taxon>
        <taxon>Magnoliopsida</taxon>
        <taxon>eudicotyledons</taxon>
        <taxon>Gunneridae</taxon>
        <taxon>Pentapetalae</taxon>
        <taxon>rosids</taxon>
        <taxon>malvids</taxon>
        <taxon>Sapindales</taxon>
        <taxon>Sapindaceae</taxon>
        <taxon>Hippocastanoideae</taxon>
        <taxon>Acereae</taxon>
        <taxon>Dipteronia</taxon>
    </lineage>
</organism>
<name>A0AAD9TY93_9ROSI</name>
<feature type="region of interest" description="Disordered" evidence="1">
    <location>
        <begin position="1"/>
        <end position="27"/>
    </location>
</feature>
<protein>
    <submittedName>
        <fullName evidence="2">Uncharacterized protein</fullName>
    </submittedName>
</protein>
<dbReference type="EMBL" id="JANJYI010000006">
    <property type="protein sequence ID" value="KAK2644347.1"/>
    <property type="molecule type" value="Genomic_DNA"/>
</dbReference>
<evidence type="ECO:0000256" key="1">
    <source>
        <dbReference type="SAM" id="MobiDB-lite"/>
    </source>
</evidence>
<feature type="region of interest" description="Disordered" evidence="1">
    <location>
        <begin position="40"/>
        <end position="64"/>
    </location>
</feature>
<accession>A0AAD9TY93</accession>
<proteinExistence type="predicted"/>
<gene>
    <name evidence="2" type="ORF">Ddye_019542</name>
</gene>
<dbReference type="AlphaFoldDB" id="A0AAD9TY93"/>
<feature type="compositionally biased region" description="Basic and acidic residues" evidence="1">
    <location>
        <begin position="51"/>
        <end position="64"/>
    </location>
</feature>
<comment type="caution">
    <text evidence="2">The sequence shown here is derived from an EMBL/GenBank/DDBJ whole genome shotgun (WGS) entry which is preliminary data.</text>
</comment>
<sequence length="123" mass="14267">MHHSTRSNNLHDLRFDPDIEGTTQRNRRIRRLAMEDGFRDQDPILATAQRGKNEQNGEDGRAMRDYVRPRVDPNISLIQLPTIVVNNFEIIVNVFQMLTMMGQFSGFPSEDPNGHLRNFDQIC</sequence>
<evidence type="ECO:0000313" key="2">
    <source>
        <dbReference type="EMBL" id="KAK2644347.1"/>
    </source>
</evidence>